<evidence type="ECO:0000256" key="2">
    <source>
        <dbReference type="SAM" id="SignalP"/>
    </source>
</evidence>
<protein>
    <recommendedName>
        <fullName evidence="6">Secreted protein</fullName>
    </recommendedName>
</protein>
<evidence type="ECO:0000313" key="4">
    <source>
        <dbReference type="EMBL" id="CAH0373137.1"/>
    </source>
</evidence>
<keyword evidence="2" id="KW-0732">Signal</keyword>
<reference evidence="3" key="1">
    <citation type="submission" date="2021-01" db="EMBL/GenBank/DDBJ databases">
        <authorList>
            <person name="Corre E."/>
            <person name="Pelletier E."/>
            <person name="Niang G."/>
            <person name="Scheremetjew M."/>
            <person name="Finn R."/>
            <person name="Kale V."/>
            <person name="Holt S."/>
            <person name="Cochrane G."/>
            <person name="Meng A."/>
            <person name="Brown T."/>
            <person name="Cohen L."/>
        </authorList>
    </citation>
    <scope>NUCLEOTIDE SEQUENCE</scope>
    <source>
        <strain evidence="3">CCMP1756</strain>
    </source>
</reference>
<organism evidence="3">
    <name type="scientific">Pelagomonas calceolata</name>
    <dbReference type="NCBI Taxonomy" id="35677"/>
    <lineage>
        <taxon>Eukaryota</taxon>
        <taxon>Sar</taxon>
        <taxon>Stramenopiles</taxon>
        <taxon>Ochrophyta</taxon>
        <taxon>Pelagophyceae</taxon>
        <taxon>Pelagomonadales</taxon>
        <taxon>Pelagomonadaceae</taxon>
        <taxon>Pelagomonas</taxon>
    </lineage>
</organism>
<dbReference type="EMBL" id="CAKKNE010000004">
    <property type="protein sequence ID" value="CAH0373137.1"/>
    <property type="molecule type" value="Genomic_DNA"/>
</dbReference>
<dbReference type="AlphaFoldDB" id="A0A7S4A8I3"/>
<feature type="region of interest" description="Disordered" evidence="1">
    <location>
        <begin position="246"/>
        <end position="269"/>
    </location>
</feature>
<dbReference type="Proteomes" id="UP000789595">
    <property type="component" value="Unassembled WGS sequence"/>
</dbReference>
<keyword evidence="5" id="KW-1185">Reference proteome</keyword>
<name>A0A7S4A8I3_9STRA</name>
<reference evidence="4" key="2">
    <citation type="submission" date="2021-11" db="EMBL/GenBank/DDBJ databases">
        <authorList>
            <consortium name="Genoscope - CEA"/>
            <person name="William W."/>
        </authorList>
    </citation>
    <scope>NUCLEOTIDE SEQUENCE</scope>
</reference>
<accession>A0A7S4A8I3</accession>
<gene>
    <name evidence="3" type="ORF">PCAL00307_LOCUS21958</name>
    <name evidence="4" type="ORF">PECAL_4P03120</name>
</gene>
<feature type="chain" id="PRO_5036212307" description="Secreted protein" evidence="2">
    <location>
        <begin position="22"/>
        <end position="269"/>
    </location>
</feature>
<evidence type="ECO:0000313" key="3">
    <source>
        <dbReference type="EMBL" id="CAE0706507.1"/>
    </source>
</evidence>
<dbReference type="EMBL" id="HBIW01025480">
    <property type="protein sequence ID" value="CAE0706507.1"/>
    <property type="molecule type" value="Transcribed_RNA"/>
</dbReference>
<evidence type="ECO:0000256" key="1">
    <source>
        <dbReference type="SAM" id="MobiDB-lite"/>
    </source>
</evidence>
<proteinExistence type="predicted"/>
<feature type="signal peptide" evidence="2">
    <location>
        <begin position="1"/>
        <end position="21"/>
    </location>
</feature>
<sequence length="269" mass="28871">MAEVLILGGMLVAGYVTVALAVEDEEEEEEQRARYAARTARGQGFAEVAVRVLRAEDLVDATWTGVQDVRAIVDVTHRDTGEHLGRAASAVAHDSGTTPTWGDRGRHGLIRVAVPASYPPESLRIIISLESQSYVAEHVDLGHAETDFFAPSTARVLEVDPRGTLSCRVGYTPPDPRHVPRADFEPAVVAAQTITADECGDGDDEVPLERTPLFEPAVATEMELPEMRPARRPTVVAAPVQPVQARPALRAQRNASISVVDATPPPPAA</sequence>
<evidence type="ECO:0000313" key="5">
    <source>
        <dbReference type="Proteomes" id="UP000789595"/>
    </source>
</evidence>
<evidence type="ECO:0008006" key="6">
    <source>
        <dbReference type="Google" id="ProtNLM"/>
    </source>
</evidence>